<sequence>MEYKTIEKSIVRESKVRNVFSKVCKKELFYTNLKVNTSSEELLKSSKSLFAYPSSIGGGSCLAISQLNAYGKAPDTPFCIKGHTDPISCFEFSPFNDHVIATGSRDCTIKLWEIPEEGLQSNLVTPLITLPKQNKRITGTYFHPSVDSLFLSTTLDYSIDLWDLSRASGGDDQCQITTKLTGSEDIIMSLSWNTWSGGNMLASSSRDKKMRIYDPRTSTTPIATIPTHEGAQGFKLTWADSNGLDLLCTVGASKSAQRQLFLWDPRQLSATSPLSSTNVTTDSSILTPFYDYATNILFLGGKGDGIYYYELERSQAHLLGKASFGNVTQSSISLLPKSICEPNLCEIDRFLRLTNNSVEMVSFIVPRKSTLFQEDIFPAAPSGDPTTDCQLWFSGGEKFKVVPHTKSMKPEGATSIYDVSEEEGGKSKQKDKLVQLASTQLNTKESFLLESEIKQEIEGWLFNTYESRYLKLIKDKLYCFLNEDSAQAVWELSLLSIKNLAVYDDQDGEWALRFNILLSNDKDYKMECRSTEQRDAWITSINAHIELKKSEELKDSEVSPTLSDFQLLSNTSTPPNQPSPASIQGESTIRPGSSLATFSIPTTPIQSNTNSPLPPRHSVLARNPSYTSLKLSSGMSNPNQQQLSSSPNQSSSPISSSPLSGSSGIPRSLSSSSLSISSTTSTSSTSSIKQSEIIIEGSLFELVPGLIWNSNIEKWFVVSSSMLYSFKTKQLKNEQPLETYHLEKALSVHKTKDIFVKIQGFSFQLSTPNRIIHLLAKTKEERQSWLSVIKQNLKTSGESKPTPIGKSPTLEELNNDTTPLDDDENNTNQGGLEEEEEDLIEGQIQRKLPGIFSMWGSSYLSLLAEDLFLAKSKLSVTPELRIQLQSISLIKKTSPTEFTLYDGSNNVVCNFRTLPPTEELDDCSRWVECLEAARKRSIDIIKMFGINEKEVLGSSSSTNFAEDIDSDSSKFLDLNSLKAGKQKVLIQIKGKRKIRVRLVKLSASSLNTHNAFVLDAGPRIFVWIGAKSSRVNRAKAIDFANRIRTKERGGKSTLIQLDENKSDDSPDFWLILGGDKPSKVAQSPTPEEQDAESIKTNIYRIGLDIKKNTLRARLGWEGTDWRLPNKELLNTKFVYVVDCQTEIFVWIGKESSSSQRKMAIKVATVLQEQPDRQDWTRITRVLEFGENNLFKEKFANFPGMLPISTTKQENKNYIASAKAEHPLPLLVSKMEKEYQDTEVIFTDINNEGSKLKIWKIEDFEKIDHPSHLYSQFFGGDSYIVLYTYMLNNKEAHVIYYYLGRDSSINEKGTSAYLTVNLHESLTGSCVQTRVVQNKEAANFLNLFKKKMIVHKGKFNNYDSNKPALYQVKGKNEIDVRAVQVDLNISHLNTNHVYILRTSVNQFIIWHGINSPKLEQTIAIDLVNNFSTESNQSITTVQEGSESNEFLNLLGISNTNNGGYYNDKLFSMEKCIKSYHPRLFVCTNSSGIHEVNEESPFSQDDLDIGSIYILDVFSQIYIWLGNRASHKTKKTSMEVVLEFVKTSKLGHSPNTTEILVVEPFAEPISFKSHFRAWDTSKYPKNKLPVQEKQPIPVKDVLKDYLKEIYTYEELLADPLPNGIDSTKLETYLPDDEFEKIFQMTRKEWEKIPVWKREGIKKSVFLF</sequence>
<feature type="region of interest" description="Disordered" evidence="4">
    <location>
        <begin position="566"/>
        <end position="683"/>
    </location>
</feature>
<feature type="compositionally biased region" description="Low complexity" evidence="4">
    <location>
        <begin position="636"/>
        <end position="683"/>
    </location>
</feature>
<feature type="compositionally biased region" description="Polar residues" evidence="4">
    <location>
        <begin position="624"/>
        <end position="635"/>
    </location>
</feature>
<dbReference type="Gene3D" id="2.130.10.10">
    <property type="entry name" value="YVTN repeat-like/Quinoprotein amine dehydrogenase"/>
    <property type="match status" value="1"/>
</dbReference>
<dbReference type="CDD" id="cd11293">
    <property type="entry name" value="gelsolin_S4_like"/>
    <property type="match status" value="1"/>
</dbReference>
<dbReference type="InterPro" id="IPR001680">
    <property type="entry name" value="WD40_rpt"/>
</dbReference>
<dbReference type="SUPFAM" id="SSF55753">
    <property type="entry name" value="Actin depolymerizing proteins"/>
    <property type="match status" value="5"/>
</dbReference>
<dbReference type="SMART" id="SM00233">
    <property type="entry name" value="PH"/>
    <property type="match status" value="3"/>
</dbReference>
<dbReference type="CDD" id="cd11291">
    <property type="entry name" value="gelsolin_S6_like"/>
    <property type="match status" value="1"/>
</dbReference>
<feature type="domain" description="PH" evidence="5">
    <location>
        <begin position="446"/>
        <end position="546"/>
    </location>
</feature>
<evidence type="ECO:0000259" key="6">
    <source>
        <dbReference type="PROSITE" id="PS51089"/>
    </source>
</evidence>
<dbReference type="InterPro" id="IPR036886">
    <property type="entry name" value="Villin_headpiece_dom_sf"/>
</dbReference>
<dbReference type="Pfam" id="PF00400">
    <property type="entry name" value="WD40"/>
    <property type="match status" value="2"/>
</dbReference>
<organism evidence="7 8">
    <name type="scientific">Polysphondylium violaceum</name>
    <dbReference type="NCBI Taxonomy" id="133409"/>
    <lineage>
        <taxon>Eukaryota</taxon>
        <taxon>Amoebozoa</taxon>
        <taxon>Evosea</taxon>
        <taxon>Eumycetozoa</taxon>
        <taxon>Dictyostelia</taxon>
        <taxon>Dictyosteliales</taxon>
        <taxon>Dictyosteliaceae</taxon>
        <taxon>Polysphondylium</taxon>
    </lineage>
</organism>
<dbReference type="Pfam" id="PF00626">
    <property type="entry name" value="Gelsolin"/>
    <property type="match status" value="4"/>
</dbReference>
<dbReference type="SMART" id="SM01166">
    <property type="entry name" value="DUF1899"/>
    <property type="match status" value="1"/>
</dbReference>
<dbReference type="InterPro" id="IPR015048">
    <property type="entry name" value="DUF1899"/>
</dbReference>
<dbReference type="SUPFAM" id="SSF50729">
    <property type="entry name" value="PH domain-like"/>
    <property type="match status" value="2"/>
</dbReference>
<evidence type="ECO:0000313" key="8">
    <source>
        <dbReference type="Proteomes" id="UP000695562"/>
    </source>
</evidence>
<evidence type="ECO:0000313" key="7">
    <source>
        <dbReference type="EMBL" id="KAF2069223.1"/>
    </source>
</evidence>
<dbReference type="InterPro" id="IPR036322">
    <property type="entry name" value="WD40_repeat_dom_sf"/>
</dbReference>
<dbReference type="CDD" id="cd00821">
    <property type="entry name" value="PH"/>
    <property type="match status" value="2"/>
</dbReference>
<dbReference type="PROSITE" id="PS50082">
    <property type="entry name" value="WD_REPEATS_2"/>
    <property type="match status" value="1"/>
</dbReference>
<dbReference type="Pfam" id="PF16300">
    <property type="entry name" value="WD40_4"/>
    <property type="match status" value="1"/>
</dbReference>
<dbReference type="Pfam" id="PF02209">
    <property type="entry name" value="VHP"/>
    <property type="match status" value="1"/>
</dbReference>
<dbReference type="PANTHER" id="PTHR11977:SF125">
    <property type="entry name" value="VILLIDIN"/>
    <property type="match status" value="1"/>
</dbReference>
<dbReference type="GO" id="GO:0051015">
    <property type="term" value="F:actin filament binding"/>
    <property type="evidence" value="ECO:0007669"/>
    <property type="project" value="InterPro"/>
</dbReference>
<dbReference type="EMBL" id="AJWJ01000714">
    <property type="protein sequence ID" value="KAF2069223.1"/>
    <property type="molecule type" value="Genomic_DNA"/>
</dbReference>
<dbReference type="PROSITE" id="PS51089">
    <property type="entry name" value="HP"/>
    <property type="match status" value="1"/>
</dbReference>
<feature type="region of interest" description="Disordered" evidence="4">
    <location>
        <begin position="795"/>
        <end position="837"/>
    </location>
</feature>
<dbReference type="CDD" id="cd11289">
    <property type="entry name" value="gelsolin_S2_like"/>
    <property type="match status" value="1"/>
</dbReference>
<keyword evidence="2" id="KW-0677">Repeat</keyword>
<dbReference type="SMART" id="SM01167">
    <property type="entry name" value="DUF1900"/>
    <property type="match status" value="1"/>
</dbReference>
<dbReference type="PROSITE" id="PS00678">
    <property type="entry name" value="WD_REPEATS_1"/>
    <property type="match status" value="1"/>
</dbReference>
<feature type="compositionally biased region" description="Polar residues" evidence="4">
    <location>
        <begin position="584"/>
        <end position="611"/>
    </location>
</feature>
<dbReference type="PANTHER" id="PTHR11977">
    <property type="entry name" value="VILLIN"/>
    <property type="match status" value="1"/>
</dbReference>
<dbReference type="Gene3D" id="3.40.20.10">
    <property type="entry name" value="Severin"/>
    <property type="match status" value="5"/>
</dbReference>
<dbReference type="GO" id="GO:0005737">
    <property type="term" value="C:cytoplasm"/>
    <property type="evidence" value="ECO:0007669"/>
    <property type="project" value="TreeGrafter"/>
</dbReference>
<dbReference type="OrthoDB" id="6375767at2759"/>
<dbReference type="CDD" id="cd11292">
    <property type="entry name" value="gelsolin_S3_like"/>
    <property type="match status" value="1"/>
</dbReference>
<keyword evidence="8" id="KW-1185">Reference proteome</keyword>
<comment type="caution">
    <text evidence="7">The sequence shown here is derived from an EMBL/GenBank/DDBJ whole genome shotgun (WGS) entry which is preliminary data.</text>
</comment>
<dbReference type="InterPro" id="IPR007122">
    <property type="entry name" value="Villin/Gelsolin"/>
</dbReference>
<protein>
    <recommendedName>
        <fullName evidence="9">Villin</fullName>
    </recommendedName>
</protein>
<dbReference type="PROSITE" id="PS50003">
    <property type="entry name" value="PH_DOMAIN"/>
    <property type="match status" value="3"/>
</dbReference>
<dbReference type="Proteomes" id="UP000695562">
    <property type="component" value="Unassembled WGS sequence"/>
</dbReference>
<dbReference type="InterPro" id="IPR011993">
    <property type="entry name" value="PH-like_dom_sf"/>
</dbReference>
<evidence type="ECO:0000256" key="3">
    <source>
        <dbReference type="PROSITE-ProRule" id="PRU00221"/>
    </source>
</evidence>
<dbReference type="GO" id="GO:0051016">
    <property type="term" value="P:barbed-end actin filament capping"/>
    <property type="evidence" value="ECO:0007669"/>
    <property type="project" value="TreeGrafter"/>
</dbReference>
<dbReference type="Pfam" id="PF00169">
    <property type="entry name" value="PH"/>
    <property type="match status" value="1"/>
</dbReference>
<dbReference type="SMART" id="SM00320">
    <property type="entry name" value="WD40"/>
    <property type="match status" value="4"/>
</dbReference>
<feature type="repeat" description="WD" evidence="3">
    <location>
        <begin position="80"/>
        <end position="114"/>
    </location>
</feature>
<dbReference type="GO" id="GO:0015629">
    <property type="term" value="C:actin cytoskeleton"/>
    <property type="evidence" value="ECO:0007669"/>
    <property type="project" value="TreeGrafter"/>
</dbReference>
<dbReference type="SUPFAM" id="SSF47050">
    <property type="entry name" value="VHP, Villin headpiece domain"/>
    <property type="match status" value="1"/>
</dbReference>
<evidence type="ECO:0000256" key="2">
    <source>
        <dbReference type="ARBA" id="ARBA00022737"/>
    </source>
</evidence>
<dbReference type="InterPro" id="IPR001849">
    <property type="entry name" value="PH_domain"/>
</dbReference>
<keyword evidence="1 3" id="KW-0853">WD repeat</keyword>
<dbReference type="PRINTS" id="PR00597">
    <property type="entry name" value="GELSOLIN"/>
</dbReference>
<dbReference type="InterPro" id="IPR029006">
    <property type="entry name" value="ADF-H/Gelsolin-like_dom_sf"/>
</dbReference>
<dbReference type="Gene3D" id="1.10.950.10">
    <property type="entry name" value="Villin headpiece domain"/>
    <property type="match status" value="1"/>
</dbReference>
<evidence type="ECO:0000256" key="1">
    <source>
        <dbReference type="ARBA" id="ARBA00022574"/>
    </source>
</evidence>
<dbReference type="FunFam" id="3.40.20.10:FF:000031">
    <property type="entry name" value="protein flightless-1 homolog isoform X1"/>
    <property type="match status" value="1"/>
</dbReference>
<dbReference type="GO" id="GO:0005546">
    <property type="term" value="F:phosphatidylinositol-4,5-bisphosphate binding"/>
    <property type="evidence" value="ECO:0007669"/>
    <property type="project" value="TreeGrafter"/>
</dbReference>
<feature type="domain" description="PH" evidence="5">
    <location>
        <begin position="692"/>
        <end position="794"/>
    </location>
</feature>
<dbReference type="InterPro" id="IPR015943">
    <property type="entry name" value="WD40/YVTN_repeat-like_dom_sf"/>
</dbReference>
<dbReference type="InterPro" id="IPR019775">
    <property type="entry name" value="WD40_repeat_CS"/>
</dbReference>
<dbReference type="Pfam" id="PF08953">
    <property type="entry name" value="DUF1899"/>
    <property type="match status" value="1"/>
</dbReference>
<accession>A0A8J4UW17</accession>
<dbReference type="SUPFAM" id="SSF50978">
    <property type="entry name" value="WD40 repeat-like"/>
    <property type="match status" value="1"/>
</dbReference>
<evidence type="ECO:0000256" key="4">
    <source>
        <dbReference type="SAM" id="MobiDB-lite"/>
    </source>
</evidence>
<reference evidence="7" key="1">
    <citation type="submission" date="2020-01" db="EMBL/GenBank/DDBJ databases">
        <title>Development of genomics and gene disruption for Polysphondylium violaceum indicates a role for the polyketide synthase stlB in stalk morphogenesis.</title>
        <authorList>
            <person name="Narita B."/>
            <person name="Kawabe Y."/>
            <person name="Kin K."/>
            <person name="Saito T."/>
            <person name="Gibbs R."/>
            <person name="Kuspa A."/>
            <person name="Muzny D."/>
            <person name="Queller D."/>
            <person name="Richards S."/>
            <person name="Strassman J."/>
            <person name="Sucgang R."/>
            <person name="Worley K."/>
            <person name="Schaap P."/>
        </authorList>
    </citation>
    <scope>NUCLEOTIDE SEQUENCE</scope>
    <source>
        <strain evidence="7">QSvi11</strain>
    </source>
</reference>
<proteinExistence type="predicted"/>
<name>A0A8J4UW17_9MYCE</name>
<dbReference type="InterPro" id="IPR007123">
    <property type="entry name" value="Gelsolin-like_dom"/>
</dbReference>
<dbReference type="SMART" id="SM00153">
    <property type="entry name" value="VHP"/>
    <property type="match status" value="1"/>
</dbReference>
<dbReference type="PROSITE" id="PS50294">
    <property type="entry name" value="WD_REPEATS_REGION"/>
    <property type="match status" value="1"/>
</dbReference>
<dbReference type="GO" id="GO:0051014">
    <property type="term" value="P:actin filament severing"/>
    <property type="evidence" value="ECO:0007669"/>
    <property type="project" value="TreeGrafter"/>
</dbReference>
<feature type="domain" description="PH" evidence="5">
    <location>
        <begin position="837"/>
        <end position="935"/>
    </location>
</feature>
<feature type="compositionally biased region" description="Low complexity" evidence="4">
    <location>
        <begin position="569"/>
        <end position="582"/>
    </location>
</feature>
<feature type="domain" description="HP" evidence="6">
    <location>
        <begin position="1598"/>
        <end position="1661"/>
    </location>
</feature>
<dbReference type="Gene3D" id="2.30.29.30">
    <property type="entry name" value="Pleckstrin-homology domain (PH domain)/Phosphotyrosine-binding domain (PTB)"/>
    <property type="match status" value="2"/>
</dbReference>
<dbReference type="GO" id="GO:0008154">
    <property type="term" value="P:actin polymerization or depolymerization"/>
    <property type="evidence" value="ECO:0007669"/>
    <property type="project" value="TreeGrafter"/>
</dbReference>
<evidence type="ECO:0000259" key="5">
    <source>
        <dbReference type="PROSITE" id="PS50003"/>
    </source>
</evidence>
<dbReference type="SMART" id="SM00262">
    <property type="entry name" value="GEL"/>
    <property type="match status" value="5"/>
</dbReference>
<evidence type="ECO:0008006" key="9">
    <source>
        <dbReference type="Google" id="ProtNLM"/>
    </source>
</evidence>
<dbReference type="InterPro" id="IPR003128">
    <property type="entry name" value="Villin_headpiece"/>
</dbReference>
<gene>
    <name evidence="7" type="ORF">CYY_009459</name>
</gene>